<keyword evidence="2" id="KW-1185">Reference proteome</keyword>
<evidence type="ECO:0000313" key="1">
    <source>
        <dbReference type="EMBL" id="KAK8017752.1"/>
    </source>
</evidence>
<gene>
    <name evidence="1" type="ORF">PG993_014078</name>
</gene>
<organism evidence="1 2">
    <name type="scientific">Apiospora rasikravindrae</name>
    <dbReference type="NCBI Taxonomy" id="990691"/>
    <lineage>
        <taxon>Eukaryota</taxon>
        <taxon>Fungi</taxon>
        <taxon>Dikarya</taxon>
        <taxon>Ascomycota</taxon>
        <taxon>Pezizomycotina</taxon>
        <taxon>Sordariomycetes</taxon>
        <taxon>Xylariomycetidae</taxon>
        <taxon>Amphisphaeriales</taxon>
        <taxon>Apiosporaceae</taxon>
        <taxon>Apiospora</taxon>
    </lineage>
</organism>
<reference evidence="1 2" key="1">
    <citation type="submission" date="2023-01" db="EMBL/GenBank/DDBJ databases">
        <title>Analysis of 21 Apiospora genomes using comparative genomics revels a genus with tremendous synthesis potential of carbohydrate active enzymes and secondary metabolites.</title>
        <authorList>
            <person name="Sorensen T."/>
        </authorList>
    </citation>
    <scope>NUCLEOTIDE SEQUENCE [LARGE SCALE GENOMIC DNA]</scope>
    <source>
        <strain evidence="1 2">CBS 33761</strain>
    </source>
</reference>
<protein>
    <submittedName>
        <fullName evidence="1">Uncharacterized protein</fullName>
    </submittedName>
</protein>
<comment type="caution">
    <text evidence="1">The sequence shown here is derived from an EMBL/GenBank/DDBJ whole genome shotgun (WGS) entry which is preliminary data.</text>
</comment>
<accession>A0ABR1RSG6</accession>
<dbReference type="Proteomes" id="UP001444661">
    <property type="component" value="Unassembled WGS sequence"/>
</dbReference>
<proteinExistence type="predicted"/>
<sequence length="273" mass="30348">MALTRPRRTICEYFPEGCSPYRWQSLLLRGPREGLDISQALYLKAETQNEELSDDEVGYSLLKSAKYRYLPRYDTDLGIVARPLLSPWRHCGQSPSPPRLAESGREVQGAWLAAAGATAPGHPRRHGGEASTPRQLLDKVRQESCSVNSLTLEALELLVAQFMQVREIFNVTDANNDFPGKEEARRLLGAREGVGEAAKEIIRKAMDRCSKDPAIRSARQAKFEAAEARGERGLLVQLPEPFGVVSLEDSIERLEEYMPEAVKPSTWPGGDGE</sequence>
<dbReference type="EMBL" id="JAQQWK010000013">
    <property type="protein sequence ID" value="KAK8017752.1"/>
    <property type="molecule type" value="Genomic_DNA"/>
</dbReference>
<name>A0ABR1RSG6_9PEZI</name>
<evidence type="ECO:0000313" key="2">
    <source>
        <dbReference type="Proteomes" id="UP001444661"/>
    </source>
</evidence>